<dbReference type="InterPro" id="IPR018745">
    <property type="entry name" value="MpsC"/>
</dbReference>
<proteinExistence type="predicted"/>
<organism evidence="2 3">
    <name type="scientific">Paenibacillus wenxiniae</name>
    <dbReference type="NCBI Taxonomy" id="1636843"/>
    <lineage>
        <taxon>Bacteria</taxon>
        <taxon>Bacillati</taxon>
        <taxon>Bacillota</taxon>
        <taxon>Bacilli</taxon>
        <taxon>Bacillales</taxon>
        <taxon>Paenibacillaceae</taxon>
        <taxon>Paenibacillus</taxon>
    </lineage>
</organism>
<evidence type="ECO:0000259" key="1">
    <source>
        <dbReference type="Pfam" id="PF10057"/>
    </source>
</evidence>
<sequence length="236" mass="27758">MNAKSIITQATSYTTKLLRNRFGKGPESVSIHLCKNCVVFHLKNFISPVEKFLISQEEEQAFRYTRDLIMKSLLPELRSFLQHQLNMDVIDWYYDWGLHHASGVIVALLGPETSLAVDYKQKQAIHQQIIQTTNALQKPPEYIDSWWINTRMLFIFRRGTTILLEKEFITLGYEQMLRVTKDKLEKRLLAKQTNIEQIVGKKIADLYVDWNFDKDHSMIIYLFEDHMTTESIRQEG</sequence>
<reference evidence="3" key="1">
    <citation type="journal article" date="2019" name="Int. J. Syst. Evol. Microbiol.">
        <title>The Global Catalogue of Microorganisms (GCM) 10K type strain sequencing project: providing services to taxonomists for standard genome sequencing and annotation.</title>
        <authorList>
            <consortium name="The Broad Institute Genomics Platform"/>
            <consortium name="The Broad Institute Genome Sequencing Center for Infectious Disease"/>
            <person name="Wu L."/>
            <person name="Ma J."/>
        </authorList>
    </citation>
    <scope>NUCLEOTIDE SEQUENCE [LARGE SCALE GENOMIC DNA]</scope>
    <source>
        <strain evidence="3">CCUG 54950</strain>
    </source>
</reference>
<keyword evidence="3" id="KW-1185">Reference proteome</keyword>
<feature type="domain" description="Na+-translocating membrane potential-generating system MpsC" evidence="1">
    <location>
        <begin position="123"/>
        <end position="224"/>
    </location>
</feature>
<comment type="caution">
    <text evidence="2">The sequence shown here is derived from an EMBL/GenBank/DDBJ whole genome shotgun (WGS) entry which is preliminary data.</text>
</comment>
<dbReference type="Pfam" id="PF10057">
    <property type="entry name" value="MpsC"/>
    <property type="match status" value="2"/>
</dbReference>
<protein>
    <submittedName>
        <fullName evidence="2">Na-translocating system protein MpsC family protein</fullName>
    </submittedName>
</protein>
<accession>A0ABW4RKG0</accession>
<gene>
    <name evidence="2" type="ORF">ACFSC9_14130</name>
</gene>
<dbReference type="EMBL" id="JBHUEH010000016">
    <property type="protein sequence ID" value="MFD1886663.1"/>
    <property type="molecule type" value="Genomic_DNA"/>
</dbReference>
<dbReference type="RefSeq" id="WP_347325344.1">
    <property type="nucleotide sequence ID" value="NZ_JBCGUH010000006.1"/>
</dbReference>
<evidence type="ECO:0000313" key="3">
    <source>
        <dbReference type="Proteomes" id="UP001597233"/>
    </source>
</evidence>
<evidence type="ECO:0000313" key="2">
    <source>
        <dbReference type="EMBL" id="MFD1886663.1"/>
    </source>
</evidence>
<dbReference type="Proteomes" id="UP001597233">
    <property type="component" value="Unassembled WGS sequence"/>
</dbReference>
<name>A0ABW4RKG0_9BACL</name>
<feature type="domain" description="Na+-translocating membrane potential-generating system MpsC" evidence="1">
    <location>
        <begin position="11"/>
        <end position="109"/>
    </location>
</feature>